<dbReference type="EMBL" id="PGCJ01001522">
    <property type="protein sequence ID" value="PLW04967.1"/>
    <property type="molecule type" value="Genomic_DNA"/>
</dbReference>
<dbReference type="Proteomes" id="UP000235388">
    <property type="component" value="Unassembled WGS sequence"/>
</dbReference>
<protein>
    <submittedName>
        <fullName evidence="2">Uncharacterized protein</fullName>
    </submittedName>
</protein>
<evidence type="ECO:0000313" key="2">
    <source>
        <dbReference type="EMBL" id="PLW04967.1"/>
    </source>
</evidence>
<feature type="region of interest" description="Disordered" evidence="1">
    <location>
        <begin position="15"/>
        <end position="34"/>
    </location>
</feature>
<dbReference type="STRING" id="200324.A0A2N5RVE3"/>
<proteinExistence type="predicted"/>
<gene>
    <name evidence="2" type="ORF">PCANC_28776</name>
</gene>
<organism evidence="2 3">
    <name type="scientific">Puccinia coronata f. sp. avenae</name>
    <dbReference type="NCBI Taxonomy" id="200324"/>
    <lineage>
        <taxon>Eukaryota</taxon>
        <taxon>Fungi</taxon>
        <taxon>Dikarya</taxon>
        <taxon>Basidiomycota</taxon>
        <taxon>Pucciniomycotina</taxon>
        <taxon>Pucciniomycetes</taxon>
        <taxon>Pucciniales</taxon>
        <taxon>Pucciniaceae</taxon>
        <taxon>Puccinia</taxon>
    </lineage>
</organism>
<reference evidence="2 3" key="1">
    <citation type="submission" date="2017-11" db="EMBL/GenBank/DDBJ databases">
        <title>De novo assembly and phasing of dikaryotic genomes from two isolates of Puccinia coronata f. sp. avenae, the causal agent of oat crown rust.</title>
        <authorList>
            <person name="Miller M.E."/>
            <person name="Zhang Y."/>
            <person name="Omidvar V."/>
            <person name="Sperschneider J."/>
            <person name="Schwessinger B."/>
            <person name="Raley C."/>
            <person name="Palmer J.M."/>
            <person name="Garnica D."/>
            <person name="Upadhyaya N."/>
            <person name="Rathjen J."/>
            <person name="Taylor J.M."/>
            <person name="Park R.F."/>
            <person name="Dodds P.N."/>
            <person name="Hirsch C.D."/>
            <person name="Kianian S.F."/>
            <person name="Figueroa M."/>
        </authorList>
    </citation>
    <scope>NUCLEOTIDE SEQUENCE [LARGE SCALE GENOMIC DNA]</scope>
    <source>
        <strain evidence="2">12NC29</strain>
    </source>
</reference>
<evidence type="ECO:0000256" key="1">
    <source>
        <dbReference type="SAM" id="MobiDB-lite"/>
    </source>
</evidence>
<keyword evidence="3" id="KW-1185">Reference proteome</keyword>
<name>A0A2N5RVE3_9BASI</name>
<accession>A0A2N5RVE3</accession>
<dbReference type="AlphaFoldDB" id="A0A2N5RVE3"/>
<comment type="caution">
    <text evidence="2">The sequence shown here is derived from an EMBL/GenBank/DDBJ whole genome shotgun (WGS) entry which is preliminary data.</text>
</comment>
<sequence>MTGLPGLLTEYAPLDNPGRPVIKRRTPPLDDRTAPAIERRRPPLDEEYALLLMTGLYQSSRGGVLLLITLLSRSSRGVRAPPNNPDKPVFKRSTFPLGWYQLGEQVGLLAGLVPAWQACRPARWANTSLASI</sequence>
<evidence type="ECO:0000313" key="3">
    <source>
        <dbReference type="Proteomes" id="UP000235388"/>
    </source>
</evidence>